<evidence type="ECO:0000256" key="6">
    <source>
        <dbReference type="PROSITE-ProRule" id="PRU01362"/>
    </source>
</evidence>
<dbReference type="Pfam" id="PF14487">
    <property type="entry name" value="DarT"/>
    <property type="match status" value="1"/>
</dbReference>
<protein>
    <submittedName>
        <fullName evidence="8">DUF4433 domain-containing protein</fullName>
    </submittedName>
</protein>
<organism evidence="8 9">
    <name type="scientific">Pseudonocardia tropica</name>
    <dbReference type="NCBI Taxonomy" id="681289"/>
    <lineage>
        <taxon>Bacteria</taxon>
        <taxon>Bacillati</taxon>
        <taxon>Actinomycetota</taxon>
        <taxon>Actinomycetes</taxon>
        <taxon>Pseudonocardiales</taxon>
        <taxon>Pseudonocardiaceae</taxon>
        <taxon>Pseudonocardia</taxon>
    </lineage>
</organism>
<dbReference type="Proteomes" id="UP001464923">
    <property type="component" value="Unassembled WGS sequence"/>
</dbReference>
<evidence type="ECO:0000313" key="9">
    <source>
        <dbReference type="Proteomes" id="UP001464923"/>
    </source>
</evidence>
<feature type="binding site" evidence="6">
    <location>
        <position position="30"/>
    </location>
    <ligand>
        <name>NAD(+)</name>
        <dbReference type="ChEBI" id="CHEBI:57540"/>
    </ligand>
</feature>
<evidence type="ECO:0000256" key="3">
    <source>
        <dbReference type="ARBA" id="ARBA00022679"/>
    </source>
</evidence>
<keyword evidence="3 6" id="KW-0808">Transferase</keyword>
<dbReference type="InterPro" id="IPR029494">
    <property type="entry name" value="DarT"/>
</dbReference>
<comment type="caution">
    <text evidence="6">Lacks conserved residue(s) required for the propagation of feature annotation.</text>
</comment>
<evidence type="ECO:0000313" key="8">
    <source>
        <dbReference type="EMBL" id="MEQ3540055.1"/>
    </source>
</evidence>
<feature type="binding site" evidence="6">
    <location>
        <begin position="13"/>
        <end position="15"/>
    </location>
    <ligand>
        <name>NAD(+)</name>
        <dbReference type="ChEBI" id="CHEBI:57540"/>
    </ligand>
</feature>
<feature type="domain" description="DarT" evidence="7">
    <location>
        <begin position="9"/>
        <end position="213"/>
    </location>
</feature>
<accession>A0ABV1JVR8</accession>
<comment type="caution">
    <text evidence="8">The sequence shown here is derived from an EMBL/GenBank/DDBJ whole genome shotgun (WGS) entry which is preliminary data.</text>
</comment>
<evidence type="ECO:0000256" key="5">
    <source>
        <dbReference type="ARBA" id="ARBA00023125"/>
    </source>
</evidence>
<comment type="catalytic activity">
    <reaction evidence="6">
        <text>a thymidine in DNA + NAD(+) = an N-(ADP-alpha-D-ribosyl)-thymidine in DNA + nicotinamide + H(+)</text>
        <dbReference type="Rhea" id="RHEA:71651"/>
        <dbReference type="Rhea" id="RHEA-COMP:13556"/>
        <dbReference type="Rhea" id="RHEA-COMP:18051"/>
        <dbReference type="ChEBI" id="CHEBI:15378"/>
        <dbReference type="ChEBI" id="CHEBI:17154"/>
        <dbReference type="ChEBI" id="CHEBI:57540"/>
        <dbReference type="ChEBI" id="CHEBI:137386"/>
        <dbReference type="ChEBI" id="CHEBI:191199"/>
    </reaction>
</comment>
<feature type="binding site" evidence="6">
    <location>
        <position position="52"/>
    </location>
    <ligand>
        <name>NAD(+)</name>
        <dbReference type="ChEBI" id="CHEBI:57540"/>
    </ligand>
</feature>
<evidence type="ECO:0000259" key="7">
    <source>
        <dbReference type="PROSITE" id="PS52018"/>
    </source>
</evidence>
<keyword evidence="2 6" id="KW-0328">Glycosyltransferase</keyword>
<reference evidence="8 9" key="1">
    <citation type="submission" date="2024-03" db="EMBL/GenBank/DDBJ databases">
        <title>Draft genome sequence of Pseudonocardia tropica JCM 19149.</title>
        <authorList>
            <person name="Butdee W."/>
            <person name="Duangmal K."/>
        </authorList>
    </citation>
    <scope>NUCLEOTIDE SEQUENCE [LARGE SCALE GENOMIC DNA]</scope>
    <source>
        <strain evidence="8 9">JCM 19149</strain>
    </source>
</reference>
<evidence type="ECO:0000256" key="4">
    <source>
        <dbReference type="ARBA" id="ARBA00022695"/>
    </source>
</evidence>
<keyword evidence="4 6" id="KW-0548">Nucleotidyltransferase</keyword>
<evidence type="ECO:0000256" key="1">
    <source>
        <dbReference type="ARBA" id="ARBA00022649"/>
    </source>
</evidence>
<dbReference type="RefSeq" id="WP_345646635.1">
    <property type="nucleotide sequence ID" value="NZ_BAABLY010000041.1"/>
</dbReference>
<comment type="similarity">
    <text evidence="6">Belongs to the DarT ADP-ribosyltransferase family.</text>
</comment>
<feature type="active site" description="Proton acceptor" evidence="6">
    <location>
        <position position="52"/>
    </location>
</feature>
<evidence type="ECO:0000256" key="2">
    <source>
        <dbReference type="ARBA" id="ARBA00022676"/>
    </source>
</evidence>
<keyword evidence="5 6" id="KW-0238">DNA-binding</keyword>
<dbReference type="EMBL" id="JBEDNP010000008">
    <property type="protein sequence ID" value="MEQ3540055.1"/>
    <property type="molecule type" value="Genomic_DNA"/>
</dbReference>
<dbReference type="PROSITE" id="PS52018">
    <property type="entry name" value="DART"/>
    <property type="match status" value="1"/>
</dbReference>
<proteinExistence type="inferred from homology"/>
<sequence>MQLPAPADRDILHFTHVGNLPAILDQGRLLADSAVGDHLRREVGDRDIKDDRRRLVVTCGPGGHPCDYVPFYFAPRSPMLYRIARGGVSHYQDGQDPLVYLRSTIGAALHSGRPWVFSNGNCGAHLTEYFDDLRELDGRIDWPLQYARMWSMTAEDPSRPTRRAAEFLVHTWMPWSHVLQVVVRTPTMATHVQGVLADAGAERPVVVRPEWYYVGAKFR</sequence>
<gene>
    <name evidence="8" type="ORF">WHI96_14595</name>
</gene>
<feature type="active site" evidence="6">
    <location>
        <position position="166"/>
    </location>
</feature>
<name>A0ABV1JVR8_9PSEU</name>
<keyword evidence="1 6" id="KW-1277">Toxin-antitoxin system</keyword>
<keyword evidence="9" id="KW-1185">Reference proteome</keyword>